<evidence type="ECO:0000313" key="2">
    <source>
        <dbReference type="EMBL" id="CAJ1384452.1"/>
    </source>
</evidence>
<feature type="region of interest" description="Disordered" evidence="1">
    <location>
        <begin position="174"/>
        <end position="204"/>
    </location>
</feature>
<dbReference type="Proteomes" id="UP001178507">
    <property type="component" value="Unassembled WGS sequence"/>
</dbReference>
<accession>A0AA36MUM1</accession>
<comment type="caution">
    <text evidence="2">The sequence shown here is derived from an EMBL/GenBank/DDBJ whole genome shotgun (WGS) entry which is preliminary data.</text>
</comment>
<sequence length="204" mass="21856">MWLAGTLRLCDAFACKACSSTLTAEASATAGAARHVSAGATFGQLGATCASAILKTWSEWNLKERLAIATPLDQACQAVLARQTVEAGLRSCHCSCAIGQACEAALAAQTFRHNCHCSCPVGQACEAILARLTKQAHAIVIAAVPSVKQSSRWHWAPQVERNRTWEAATSSLRHSRQLEASHGDRLKALPGSRLPPKRRRPRCC</sequence>
<evidence type="ECO:0000256" key="1">
    <source>
        <dbReference type="SAM" id="MobiDB-lite"/>
    </source>
</evidence>
<organism evidence="2 3">
    <name type="scientific">Effrenium voratum</name>
    <dbReference type="NCBI Taxonomy" id="2562239"/>
    <lineage>
        <taxon>Eukaryota</taxon>
        <taxon>Sar</taxon>
        <taxon>Alveolata</taxon>
        <taxon>Dinophyceae</taxon>
        <taxon>Suessiales</taxon>
        <taxon>Symbiodiniaceae</taxon>
        <taxon>Effrenium</taxon>
    </lineage>
</organism>
<evidence type="ECO:0000313" key="3">
    <source>
        <dbReference type="Proteomes" id="UP001178507"/>
    </source>
</evidence>
<protein>
    <submittedName>
        <fullName evidence="2">Uncharacterized protein</fullName>
    </submittedName>
</protein>
<gene>
    <name evidence="2" type="ORF">EVOR1521_LOCUS11326</name>
</gene>
<keyword evidence="3" id="KW-1185">Reference proteome</keyword>
<dbReference type="AlphaFoldDB" id="A0AA36MUM1"/>
<reference evidence="2" key="1">
    <citation type="submission" date="2023-08" db="EMBL/GenBank/DDBJ databases">
        <authorList>
            <person name="Chen Y."/>
            <person name="Shah S."/>
            <person name="Dougan E. K."/>
            <person name="Thang M."/>
            <person name="Chan C."/>
        </authorList>
    </citation>
    <scope>NUCLEOTIDE SEQUENCE</scope>
</reference>
<proteinExistence type="predicted"/>
<dbReference type="EMBL" id="CAUJNA010001113">
    <property type="protein sequence ID" value="CAJ1384452.1"/>
    <property type="molecule type" value="Genomic_DNA"/>
</dbReference>
<feature type="compositionally biased region" description="Basic and acidic residues" evidence="1">
    <location>
        <begin position="176"/>
        <end position="187"/>
    </location>
</feature>
<name>A0AA36MUM1_9DINO</name>
<feature type="compositionally biased region" description="Basic residues" evidence="1">
    <location>
        <begin position="195"/>
        <end position="204"/>
    </location>
</feature>